<dbReference type="AlphaFoldDB" id="A0AAD9FXL2"/>
<dbReference type="Proteomes" id="UP001182556">
    <property type="component" value="Unassembled WGS sequence"/>
</dbReference>
<evidence type="ECO:0000259" key="2">
    <source>
        <dbReference type="Pfam" id="PF00561"/>
    </source>
</evidence>
<dbReference type="InterPro" id="IPR000073">
    <property type="entry name" value="AB_hydrolase_1"/>
</dbReference>
<comment type="caution">
    <text evidence="3">The sequence shown here is derived from an EMBL/GenBank/DDBJ whole genome shotgun (WGS) entry which is preliminary data.</text>
</comment>
<dbReference type="Gene3D" id="3.40.50.1820">
    <property type="entry name" value="alpha/beta hydrolase"/>
    <property type="match status" value="1"/>
</dbReference>
<dbReference type="PANTHER" id="PTHR43798:SF5">
    <property type="entry name" value="MONOACYLGLYCEROL LIPASE ABHD6"/>
    <property type="match status" value="1"/>
</dbReference>
<feature type="domain" description="AB hydrolase-1" evidence="2">
    <location>
        <begin position="58"/>
        <end position="175"/>
    </location>
</feature>
<name>A0AAD9FXL2_PAPLA</name>
<protein>
    <submittedName>
        <fullName evidence="3">Alpha/Beta hydrolase protein</fullName>
    </submittedName>
</protein>
<proteinExistence type="predicted"/>
<dbReference type="InterPro" id="IPR050266">
    <property type="entry name" value="AB_hydrolase_sf"/>
</dbReference>
<dbReference type="InterPro" id="IPR029058">
    <property type="entry name" value="AB_hydrolase_fold"/>
</dbReference>
<sequence>MSIATSTELSHSNPYPFDPSMTRYIDIPARDHLPAASLFARISTPHNRAAKSVDPDFPTLLLCHPLWTDSFIFFPQFDEPAFAESWNIVCLEVRGHGETVVEQFTAAVPFTWWDAADDAYLALRELGVASVHVLGASLATILALRLAQKYPSFVSSLSLIDPASGTESEDWASAFDDCKQLLTRAILGGDAEALDDVTVGSWAMGIRQITSPIKHLRERFMDHQRTKLMDGRLLLAAPYLTGLLDGRSQTLPEEEAANITCPVLILYSSEVGLAEREGYQKLVETINAAGKSHHRPARAIAICIEDAPRWLALTLPHVVHPLVCEHLSMATMPAVKSLPPSPISVTFSRSSRTSFSSLGSARRTSSPREMAGFDIPPPPKAGPGVLTLGQVLDQEHAEGIPVTVEVSVTVHEGRE</sequence>
<gene>
    <name evidence="3" type="ORF">DB88DRAFT_479750</name>
</gene>
<feature type="region of interest" description="Disordered" evidence="1">
    <location>
        <begin position="356"/>
        <end position="382"/>
    </location>
</feature>
<dbReference type="EMBL" id="JAODAN010000001">
    <property type="protein sequence ID" value="KAK1927910.1"/>
    <property type="molecule type" value="Genomic_DNA"/>
</dbReference>
<dbReference type="Pfam" id="PF00561">
    <property type="entry name" value="Abhydrolase_1"/>
    <property type="match status" value="1"/>
</dbReference>
<dbReference type="GO" id="GO:0016020">
    <property type="term" value="C:membrane"/>
    <property type="evidence" value="ECO:0007669"/>
    <property type="project" value="TreeGrafter"/>
</dbReference>
<evidence type="ECO:0000313" key="4">
    <source>
        <dbReference type="Proteomes" id="UP001182556"/>
    </source>
</evidence>
<evidence type="ECO:0000313" key="3">
    <source>
        <dbReference type="EMBL" id="KAK1927910.1"/>
    </source>
</evidence>
<reference evidence="3" key="1">
    <citation type="submission" date="2023-02" db="EMBL/GenBank/DDBJ databases">
        <title>Identification and recombinant expression of a fungal hydrolase from Papiliotrema laurentii that hydrolyzes apple cutin and clears colloidal polyester polyurethane.</title>
        <authorList>
            <consortium name="DOE Joint Genome Institute"/>
            <person name="Roman V.A."/>
            <person name="Bojanowski C."/>
            <person name="Crable B.R."/>
            <person name="Wagner D.N."/>
            <person name="Hung C.S."/>
            <person name="Nadeau L.J."/>
            <person name="Schratz L."/>
            <person name="Haridas S."/>
            <person name="Pangilinan J."/>
            <person name="Lipzen A."/>
            <person name="Na H."/>
            <person name="Yan M."/>
            <person name="Ng V."/>
            <person name="Grigoriev I.V."/>
            <person name="Spatafora J.W."/>
            <person name="Barlow D."/>
            <person name="Biffinger J."/>
            <person name="Kelley-Loughnane N."/>
            <person name="Varaljay V.A."/>
            <person name="Crookes-Goodson W.J."/>
        </authorList>
    </citation>
    <scope>NUCLEOTIDE SEQUENCE</scope>
    <source>
        <strain evidence="3">5307AH</strain>
    </source>
</reference>
<dbReference type="GO" id="GO:0047372">
    <property type="term" value="F:monoacylglycerol lipase activity"/>
    <property type="evidence" value="ECO:0007669"/>
    <property type="project" value="TreeGrafter"/>
</dbReference>
<dbReference type="PANTHER" id="PTHR43798">
    <property type="entry name" value="MONOACYLGLYCEROL LIPASE"/>
    <property type="match status" value="1"/>
</dbReference>
<keyword evidence="3" id="KW-0378">Hydrolase</keyword>
<dbReference type="GO" id="GO:0046464">
    <property type="term" value="P:acylglycerol catabolic process"/>
    <property type="evidence" value="ECO:0007669"/>
    <property type="project" value="TreeGrafter"/>
</dbReference>
<accession>A0AAD9FXL2</accession>
<dbReference type="SUPFAM" id="SSF53474">
    <property type="entry name" value="alpha/beta-Hydrolases"/>
    <property type="match status" value="1"/>
</dbReference>
<keyword evidence="4" id="KW-1185">Reference proteome</keyword>
<evidence type="ECO:0000256" key="1">
    <source>
        <dbReference type="SAM" id="MobiDB-lite"/>
    </source>
</evidence>
<organism evidence="3 4">
    <name type="scientific">Papiliotrema laurentii</name>
    <name type="common">Cryptococcus laurentii</name>
    <dbReference type="NCBI Taxonomy" id="5418"/>
    <lineage>
        <taxon>Eukaryota</taxon>
        <taxon>Fungi</taxon>
        <taxon>Dikarya</taxon>
        <taxon>Basidiomycota</taxon>
        <taxon>Agaricomycotina</taxon>
        <taxon>Tremellomycetes</taxon>
        <taxon>Tremellales</taxon>
        <taxon>Rhynchogastremaceae</taxon>
        <taxon>Papiliotrema</taxon>
    </lineage>
</organism>